<sequence>MSGRSFLFCNLSRPSILVRPWTPYFLYNPIKRNKGSSAEKENEGLAIDQERASSTADEFKRVAKEKEKAEEATRVAEDQGITSQTGEKTIDGAEEASGDSNIESVKNRYKKHELGANSGRTG</sequence>
<accession>A0A067L531</accession>
<evidence type="ECO:0000256" key="1">
    <source>
        <dbReference type="SAM" id="MobiDB-lite"/>
    </source>
</evidence>
<protein>
    <submittedName>
        <fullName evidence="2">Uncharacterized protein</fullName>
    </submittedName>
</protein>
<feature type="compositionally biased region" description="Basic and acidic residues" evidence="1">
    <location>
        <begin position="63"/>
        <end position="77"/>
    </location>
</feature>
<reference evidence="2 3" key="1">
    <citation type="journal article" date="2014" name="PLoS ONE">
        <title>Global Analysis of Gene Expression Profiles in Physic Nut (Jatropha curcas L.) Seedlings Exposed to Salt Stress.</title>
        <authorList>
            <person name="Zhang L."/>
            <person name="Zhang C."/>
            <person name="Wu P."/>
            <person name="Chen Y."/>
            <person name="Li M."/>
            <person name="Jiang H."/>
            <person name="Wu G."/>
        </authorList>
    </citation>
    <scope>NUCLEOTIDE SEQUENCE [LARGE SCALE GENOMIC DNA]</scope>
    <source>
        <strain evidence="3">cv. GZQX0401</strain>
        <tissue evidence="2">Young leaves</tissue>
    </source>
</reference>
<dbReference type="AlphaFoldDB" id="A0A067L531"/>
<dbReference type="STRING" id="180498.A0A067L531"/>
<proteinExistence type="predicted"/>
<evidence type="ECO:0000313" key="3">
    <source>
        <dbReference type="Proteomes" id="UP000027138"/>
    </source>
</evidence>
<dbReference type="Proteomes" id="UP000027138">
    <property type="component" value="Unassembled WGS sequence"/>
</dbReference>
<evidence type="ECO:0000313" key="2">
    <source>
        <dbReference type="EMBL" id="KDP39179.1"/>
    </source>
</evidence>
<organism evidence="2 3">
    <name type="scientific">Jatropha curcas</name>
    <name type="common">Barbados nut</name>
    <dbReference type="NCBI Taxonomy" id="180498"/>
    <lineage>
        <taxon>Eukaryota</taxon>
        <taxon>Viridiplantae</taxon>
        <taxon>Streptophyta</taxon>
        <taxon>Embryophyta</taxon>
        <taxon>Tracheophyta</taxon>
        <taxon>Spermatophyta</taxon>
        <taxon>Magnoliopsida</taxon>
        <taxon>eudicotyledons</taxon>
        <taxon>Gunneridae</taxon>
        <taxon>Pentapetalae</taxon>
        <taxon>rosids</taxon>
        <taxon>fabids</taxon>
        <taxon>Malpighiales</taxon>
        <taxon>Euphorbiaceae</taxon>
        <taxon>Crotonoideae</taxon>
        <taxon>Jatropheae</taxon>
        <taxon>Jatropha</taxon>
    </lineage>
</organism>
<keyword evidence="3" id="KW-1185">Reference proteome</keyword>
<gene>
    <name evidence="2" type="ORF">JCGZ_00936</name>
</gene>
<name>A0A067L531_JATCU</name>
<dbReference type="EMBL" id="KK914353">
    <property type="protein sequence ID" value="KDP39179.1"/>
    <property type="molecule type" value="Genomic_DNA"/>
</dbReference>
<dbReference type="OrthoDB" id="955245at2759"/>
<feature type="region of interest" description="Disordered" evidence="1">
    <location>
        <begin position="63"/>
        <end position="122"/>
    </location>
</feature>